<evidence type="ECO:0000313" key="4">
    <source>
        <dbReference type="EnsemblMetazoa" id="RPRC011842-PA"/>
    </source>
</evidence>
<feature type="domain" description="DUF3668" evidence="3">
    <location>
        <begin position="49"/>
        <end position="170"/>
    </location>
</feature>
<dbReference type="GO" id="GO:1903724">
    <property type="term" value="P:positive regulation of centriole elongation"/>
    <property type="evidence" value="ECO:0007669"/>
    <property type="project" value="TreeGrafter"/>
</dbReference>
<name>T1I6C3_RHOPR</name>
<feature type="coiled-coil region" evidence="1">
    <location>
        <begin position="438"/>
        <end position="496"/>
    </location>
</feature>
<protein>
    <submittedName>
        <fullName evidence="4">DUF3668 domain-containing protein</fullName>
    </submittedName>
</protein>
<reference evidence="4" key="1">
    <citation type="submission" date="2015-05" db="UniProtKB">
        <authorList>
            <consortium name="EnsemblMetazoa"/>
        </authorList>
    </citation>
    <scope>IDENTIFICATION</scope>
</reference>
<organism evidence="4 5">
    <name type="scientific">Rhodnius prolixus</name>
    <name type="common">Triatomid bug</name>
    <dbReference type="NCBI Taxonomy" id="13249"/>
    <lineage>
        <taxon>Eukaryota</taxon>
        <taxon>Metazoa</taxon>
        <taxon>Ecdysozoa</taxon>
        <taxon>Arthropoda</taxon>
        <taxon>Hexapoda</taxon>
        <taxon>Insecta</taxon>
        <taxon>Pterygota</taxon>
        <taxon>Neoptera</taxon>
        <taxon>Paraneoptera</taxon>
        <taxon>Hemiptera</taxon>
        <taxon>Heteroptera</taxon>
        <taxon>Panheteroptera</taxon>
        <taxon>Cimicomorpha</taxon>
        <taxon>Reduviidae</taxon>
        <taxon>Triatominae</taxon>
        <taxon>Rhodnius</taxon>
    </lineage>
</organism>
<dbReference type="EnsemblMetazoa" id="RPRC011842-RA">
    <property type="protein sequence ID" value="RPRC011842-PA"/>
    <property type="gene ID" value="RPRC011842"/>
</dbReference>
<dbReference type="InParanoid" id="T1I6C3"/>
<keyword evidence="1" id="KW-0175">Coiled coil</keyword>
<accession>T1I6C3</accession>
<keyword evidence="5" id="KW-1185">Reference proteome</keyword>
<dbReference type="PANTHER" id="PTHR21574">
    <property type="entry name" value="CENTROSOMAL PROTEIN OF 120 KDA"/>
    <property type="match status" value="1"/>
</dbReference>
<evidence type="ECO:0000259" key="3">
    <source>
        <dbReference type="Pfam" id="PF12416"/>
    </source>
</evidence>
<dbReference type="AlphaFoldDB" id="T1I6C3"/>
<evidence type="ECO:0000256" key="1">
    <source>
        <dbReference type="SAM" id="Coils"/>
    </source>
</evidence>
<dbReference type="InterPro" id="IPR039893">
    <property type="entry name" value="CEP120-like"/>
</dbReference>
<sequence>MGYIVLNLRQAQIIPSQSDIKVGDCKNVNLSQNKLAPLPLKMEETKKCNYLQIGPSKLCSKFYELCIDINETGSLSSIISPNDIGTPLKIQFHIMGMSLITKEFYAFQGISNKEKFKVQIKSEIQFLAAYFKQFPFLTFYLICGEKLIGSGSMGLQDLTDLREHFTASSKEKITLKSVDGKEIHITDSLSPFLKVEVTLVPMLSKIESDTDLVVNEQNNDDLSSTIVQPQLLLSLQKAGEKLNHINVEIGDDLLQKEPSISCGFIPEIQLPNYVEKDQIASLQSAKQPDLERHIENTCNSSSPTEAKLQKDEELLPAQAIKISSTNDINSPKDARITSNSYQHHTSPQPCNQTSAGSPQFCHPSSSIGCSQSIANALPKIYVQELATKYIEELEDWKEKQQEMFKFELKRKTDKHLNKLSLEWTKRQQSLENVLTDRLENCQSLKSRLEEVLLELEIKIENLNKLEQEIKRSDLEKTEIKNKLKEKESEISRLLQIIASESQSRLSVEETKKLLAEKEVLEQKLIYAIQERNYFKEQFNSTVRECEKLKEKREDEYKWRMKKDKEGLQIIGLVEEINNEVDEMRKDQTTLNTLRNEIIKYGVVGDVDAGSRRIKRQQAPPVANGEFLTQAFQVPVQTLTAVLNLLQATRGRIQAFHQAYQTAQQQHPNHHLNPHFTFKQKDKTNYSFNSKALVQPKKNRK</sequence>
<dbReference type="EMBL" id="ACPB03003241">
    <property type="status" value="NOT_ANNOTATED_CDS"/>
    <property type="molecule type" value="Genomic_DNA"/>
</dbReference>
<dbReference type="PANTHER" id="PTHR21574:SF0">
    <property type="entry name" value="CENTROSOMAL PROTEIN OF 120 KDA"/>
    <property type="match status" value="1"/>
</dbReference>
<dbReference type="Proteomes" id="UP000015103">
    <property type="component" value="Unassembled WGS sequence"/>
</dbReference>
<dbReference type="HOGENOM" id="CLU_393968_0_0_1"/>
<proteinExistence type="predicted"/>
<dbReference type="EMBL" id="ACPB03003240">
    <property type="status" value="NOT_ANNOTATED_CDS"/>
    <property type="molecule type" value="Genomic_DNA"/>
</dbReference>
<feature type="region of interest" description="Disordered" evidence="2">
    <location>
        <begin position="321"/>
        <end position="357"/>
    </location>
</feature>
<dbReference type="EMBL" id="ACPB03003239">
    <property type="status" value="NOT_ANNOTATED_CDS"/>
    <property type="molecule type" value="Genomic_DNA"/>
</dbReference>
<dbReference type="GO" id="GO:0005813">
    <property type="term" value="C:centrosome"/>
    <property type="evidence" value="ECO:0007669"/>
    <property type="project" value="TreeGrafter"/>
</dbReference>
<dbReference type="Pfam" id="PF12416">
    <property type="entry name" value="DUF3668"/>
    <property type="match status" value="1"/>
</dbReference>
<dbReference type="VEuPathDB" id="VectorBase:RPRC011842"/>
<feature type="compositionally biased region" description="Polar residues" evidence="2">
    <location>
        <begin position="336"/>
        <end position="357"/>
    </location>
</feature>
<dbReference type="STRING" id="13249.T1I6C3"/>
<evidence type="ECO:0000313" key="5">
    <source>
        <dbReference type="Proteomes" id="UP000015103"/>
    </source>
</evidence>
<dbReference type="InterPro" id="IPR022136">
    <property type="entry name" value="DUF3668"/>
</dbReference>
<evidence type="ECO:0000256" key="2">
    <source>
        <dbReference type="SAM" id="MobiDB-lite"/>
    </source>
</evidence>